<gene>
    <name evidence="5" type="ORF">PLOB_00031197</name>
</gene>
<keyword evidence="3" id="KW-0175">Coiled coil</keyword>
<protein>
    <recommendedName>
        <fullName evidence="4">HECT domain-containing protein</fullName>
    </recommendedName>
</protein>
<dbReference type="SUPFAM" id="SSF56204">
    <property type="entry name" value="Hect, E3 ligase catalytic domain"/>
    <property type="match status" value="1"/>
</dbReference>
<proteinExistence type="predicted"/>
<evidence type="ECO:0000256" key="2">
    <source>
        <dbReference type="PROSITE-ProRule" id="PRU00104"/>
    </source>
</evidence>
<dbReference type="SMART" id="SM00119">
    <property type="entry name" value="HECTc"/>
    <property type="match status" value="1"/>
</dbReference>
<organism evidence="5 6">
    <name type="scientific">Porites lobata</name>
    <dbReference type="NCBI Taxonomy" id="104759"/>
    <lineage>
        <taxon>Eukaryota</taxon>
        <taxon>Metazoa</taxon>
        <taxon>Cnidaria</taxon>
        <taxon>Anthozoa</taxon>
        <taxon>Hexacorallia</taxon>
        <taxon>Scleractinia</taxon>
        <taxon>Fungiina</taxon>
        <taxon>Poritidae</taxon>
        <taxon>Porites</taxon>
    </lineage>
</organism>
<keyword evidence="1 2" id="KW-0833">Ubl conjugation pathway</keyword>
<dbReference type="Pfam" id="PF00632">
    <property type="entry name" value="HECT"/>
    <property type="match status" value="1"/>
</dbReference>
<dbReference type="Gene3D" id="3.90.1750.10">
    <property type="entry name" value="Hect, E3 ligase catalytic domains"/>
    <property type="match status" value="1"/>
</dbReference>
<accession>A0ABN8MWS9</accession>
<dbReference type="EMBL" id="CALNXK010000004">
    <property type="protein sequence ID" value="CAH3035842.1"/>
    <property type="molecule type" value="Genomic_DNA"/>
</dbReference>
<dbReference type="PROSITE" id="PS50237">
    <property type="entry name" value="HECT"/>
    <property type="match status" value="1"/>
</dbReference>
<sequence>MLVHIKISFVIAGEVPLHIDDNGEEPQPGPSRQTTEEETLQQLMEMFPDKSRDDLVRALSLHGTVGAVALSLSSNLPEDDFSSDDDSLLQPSFPPSKEKIDSLQSLLKELGKNMSEERVKVKIEEEEILNDALAHYKSPEFDVKKKLRIQFKGQPAVDTGGVTREFYTKLFQVICKMFFQGGKYKSPVYSADIVASGLMRYFGTMIVHSILQGGPGFPVLSPSVYCYIASGNIDAAMAKMNYGDCSEPVKHFIDKVAQAEDVCSLDKEECSSMLSECGLAVALTNDSKMRVIQGIIIHDVIGRPKIILDQLAEGLNTLGFRAAMKEYPEFLEALFIPSKEELNADSVIGVLQFLKDMDDNESVVAGYIHMFIQNAKVDTLEKFLSFATGSKALPDFGLGKIQVKFDRVPAIFASTCLFHITFPNQFEDQDSLSLSLEAVINTTTGQSFNCV</sequence>
<reference evidence="5 6" key="1">
    <citation type="submission" date="2022-05" db="EMBL/GenBank/DDBJ databases">
        <authorList>
            <consortium name="Genoscope - CEA"/>
            <person name="William W."/>
        </authorList>
    </citation>
    <scope>NUCLEOTIDE SEQUENCE [LARGE SCALE GENOMIC DNA]</scope>
</reference>
<evidence type="ECO:0000256" key="1">
    <source>
        <dbReference type="ARBA" id="ARBA00022786"/>
    </source>
</evidence>
<evidence type="ECO:0000313" key="5">
    <source>
        <dbReference type="EMBL" id="CAH3035842.1"/>
    </source>
</evidence>
<comment type="caution">
    <text evidence="5">The sequence shown here is derived from an EMBL/GenBank/DDBJ whole genome shotgun (WGS) entry which is preliminary data.</text>
</comment>
<feature type="coiled-coil region" evidence="3">
    <location>
        <begin position="100"/>
        <end position="127"/>
    </location>
</feature>
<comment type="caution">
    <text evidence="2">Lacks conserved residue(s) required for the propagation of feature annotation.</text>
</comment>
<keyword evidence="6" id="KW-1185">Reference proteome</keyword>
<name>A0ABN8MWS9_9CNID</name>
<evidence type="ECO:0000256" key="3">
    <source>
        <dbReference type="SAM" id="Coils"/>
    </source>
</evidence>
<dbReference type="InterPro" id="IPR000569">
    <property type="entry name" value="HECT_dom"/>
</dbReference>
<evidence type="ECO:0000259" key="4">
    <source>
        <dbReference type="PROSITE" id="PS50237"/>
    </source>
</evidence>
<evidence type="ECO:0000313" key="6">
    <source>
        <dbReference type="Proteomes" id="UP001159405"/>
    </source>
</evidence>
<dbReference type="InterPro" id="IPR035983">
    <property type="entry name" value="Hect_E3_ubiquitin_ligase"/>
</dbReference>
<feature type="domain" description="HECT" evidence="4">
    <location>
        <begin position="139"/>
        <end position="172"/>
    </location>
</feature>
<dbReference type="CDD" id="cd14279">
    <property type="entry name" value="CUE"/>
    <property type="match status" value="1"/>
</dbReference>
<dbReference type="Proteomes" id="UP001159405">
    <property type="component" value="Unassembled WGS sequence"/>
</dbReference>